<comment type="caution">
    <text evidence="4">The sequence shown here is derived from an EMBL/GenBank/DDBJ whole genome shotgun (WGS) entry which is preliminary data.</text>
</comment>
<dbReference type="InterPro" id="IPR050151">
    <property type="entry name" value="Class-I_Pyr_Nuc-Dis_Oxidored"/>
</dbReference>
<dbReference type="EMBL" id="AWQQ01000088">
    <property type="protein sequence ID" value="PHJ37642.1"/>
    <property type="molecule type" value="Genomic_DNA"/>
</dbReference>
<dbReference type="Proteomes" id="UP000222564">
    <property type="component" value="Unassembled WGS sequence"/>
</dbReference>
<dbReference type="PANTHER" id="PTHR22912:SF217">
    <property type="entry name" value="DIHYDROLIPOYL DEHYDROGENASE"/>
    <property type="match status" value="1"/>
</dbReference>
<evidence type="ECO:0008006" key="6">
    <source>
        <dbReference type="Google" id="ProtNLM"/>
    </source>
</evidence>
<dbReference type="SUPFAM" id="SSF51905">
    <property type="entry name" value="FAD/NAD(P)-binding domain"/>
    <property type="match status" value="1"/>
</dbReference>
<protein>
    <recommendedName>
        <fullName evidence="6">FAD/NAD(P)-binding domain-containing protein</fullName>
    </recommendedName>
</protein>
<gene>
    <name evidence="4" type="ORF">P378_15435</name>
</gene>
<evidence type="ECO:0000313" key="4">
    <source>
        <dbReference type="EMBL" id="PHJ37642.1"/>
    </source>
</evidence>
<dbReference type="InterPro" id="IPR036188">
    <property type="entry name" value="FAD/NAD-bd_sf"/>
</dbReference>
<proteinExistence type="inferred from homology"/>
<evidence type="ECO:0000256" key="1">
    <source>
        <dbReference type="ARBA" id="ARBA00007532"/>
    </source>
</evidence>
<keyword evidence="2" id="KW-0520">NAD</keyword>
<dbReference type="GO" id="GO:0050660">
    <property type="term" value="F:flavin adenine dinucleotide binding"/>
    <property type="evidence" value="ECO:0007669"/>
    <property type="project" value="TreeGrafter"/>
</dbReference>
<dbReference type="GO" id="GO:0006103">
    <property type="term" value="P:2-oxoglutarate metabolic process"/>
    <property type="evidence" value="ECO:0007669"/>
    <property type="project" value="TreeGrafter"/>
</dbReference>
<organism evidence="4 5">
    <name type="scientific">Desulforamulus profundi</name>
    <dbReference type="NCBI Taxonomy" id="1383067"/>
    <lineage>
        <taxon>Bacteria</taxon>
        <taxon>Bacillati</taxon>
        <taxon>Bacillota</taxon>
        <taxon>Clostridia</taxon>
        <taxon>Eubacteriales</taxon>
        <taxon>Peptococcaceae</taxon>
        <taxon>Desulforamulus</taxon>
    </lineage>
</organism>
<evidence type="ECO:0000313" key="5">
    <source>
        <dbReference type="Proteomes" id="UP000222564"/>
    </source>
</evidence>
<comment type="similarity">
    <text evidence="1">Belongs to the class-I pyridine nucleotide-disulfide oxidoreductase family.</text>
</comment>
<sequence>MSYQVVVIGGGPGGYVAAIRAAQMGAKVALVEKDEVGGDLPQLGLHSNKSPGGRRGDPA</sequence>
<accession>A0A2C6MDG6</accession>
<evidence type="ECO:0000256" key="2">
    <source>
        <dbReference type="ARBA" id="ARBA00023027"/>
    </source>
</evidence>
<dbReference type="Pfam" id="PF12831">
    <property type="entry name" value="FAD_oxidored"/>
    <property type="match status" value="1"/>
</dbReference>
<keyword evidence="5" id="KW-1185">Reference proteome</keyword>
<reference evidence="4 5" key="1">
    <citation type="submission" date="2013-09" db="EMBL/GenBank/DDBJ databases">
        <title>Biodegradation of hydrocarbons in the deep terrestrial subsurface : characterization of a microbial consortium composed of two Desulfotomaculum species originating from a deep geological formation.</title>
        <authorList>
            <person name="Aullo T."/>
            <person name="Berlendis S."/>
            <person name="Lascourreges J.-F."/>
            <person name="Dessort D."/>
            <person name="Saint-Laurent S."/>
            <person name="Schraauwers B."/>
            <person name="Mas J."/>
            <person name="Magot M."/>
            <person name="Ranchou-Peyruse A."/>
        </authorList>
    </citation>
    <scope>NUCLEOTIDE SEQUENCE [LARGE SCALE GENOMIC DNA]</scope>
    <source>
        <strain evidence="4 5">Bs107</strain>
    </source>
</reference>
<dbReference type="GO" id="GO:0004148">
    <property type="term" value="F:dihydrolipoyl dehydrogenase (NADH) activity"/>
    <property type="evidence" value="ECO:0007669"/>
    <property type="project" value="TreeGrafter"/>
</dbReference>
<evidence type="ECO:0000256" key="3">
    <source>
        <dbReference type="SAM" id="MobiDB-lite"/>
    </source>
</evidence>
<name>A0A2C6MDG6_9FIRM</name>
<dbReference type="PANTHER" id="PTHR22912">
    <property type="entry name" value="DISULFIDE OXIDOREDUCTASE"/>
    <property type="match status" value="1"/>
</dbReference>
<dbReference type="Gene3D" id="3.50.50.60">
    <property type="entry name" value="FAD/NAD(P)-binding domain"/>
    <property type="match status" value="1"/>
</dbReference>
<feature type="region of interest" description="Disordered" evidence="3">
    <location>
        <begin position="38"/>
        <end position="59"/>
    </location>
</feature>
<dbReference type="AlphaFoldDB" id="A0A2C6MDG6"/>